<evidence type="ECO:0000256" key="4">
    <source>
        <dbReference type="ARBA" id="ARBA00022833"/>
    </source>
</evidence>
<sequence length="357" mass="38638">MPSTVVRFVEALNADLVLDPDDRSTRPLEPHQVRLQTLYSGISAGTELTAYRGSNPYLTKNWNETTRLFESGAGTKPNFSFPIDGWGYEEVGRVIEVGADVETPAVGDVIYGTWGHRSHHVCRAAWAADRILPDGVDPIVGIFSQIGGIALNAVLDADIHVGEDVAVFGQGVPGLLTAQLAHVNGGDVIAVDGIAARLELAAKLGARHTIDFTQEPAAERIKELTNQRGADVSIEITGFASALNEAVRATAYNSRVVASGFFQGGAEALFLGEEFHHNRIELRCSQISGVSRDIDHRWNELRLIQTFIRMCAEGKVDAEALVSHRIPAAQAGEAFNLLHERPQEAVQVVLDFTEEAA</sequence>
<gene>
    <name evidence="7" type="ORF">R7226_19875</name>
</gene>
<reference evidence="8" key="1">
    <citation type="submission" date="2023-07" db="EMBL/GenBank/DDBJ databases">
        <title>Conexibacter stalactiti sp. nov., isolated from stalactites in a lava cave and emended description of the genus Conexibacter.</title>
        <authorList>
            <person name="Lee S.D."/>
        </authorList>
    </citation>
    <scope>NUCLEOTIDE SEQUENCE [LARGE SCALE GENOMIC DNA]</scope>
    <source>
        <strain evidence="8">KCTC 39840</strain>
    </source>
</reference>
<dbReference type="InterPro" id="IPR011032">
    <property type="entry name" value="GroES-like_sf"/>
</dbReference>
<dbReference type="Gene3D" id="3.40.50.720">
    <property type="entry name" value="NAD(P)-binding Rossmann-like Domain"/>
    <property type="match status" value="1"/>
</dbReference>
<dbReference type="Proteomes" id="UP001284601">
    <property type="component" value="Unassembled WGS sequence"/>
</dbReference>
<evidence type="ECO:0000256" key="2">
    <source>
        <dbReference type="ARBA" id="ARBA00008072"/>
    </source>
</evidence>
<accession>A0ABU4HTH8</accession>
<comment type="caution">
    <text evidence="7">The sequence shown here is derived from an EMBL/GenBank/DDBJ whole genome shotgun (WGS) entry which is preliminary data.</text>
</comment>
<dbReference type="Pfam" id="PF00107">
    <property type="entry name" value="ADH_zinc_N"/>
    <property type="match status" value="1"/>
</dbReference>
<evidence type="ECO:0000256" key="1">
    <source>
        <dbReference type="ARBA" id="ARBA00001947"/>
    </source>
</evidence>
<keyword evidence="4" id="KW-0862">Zinc</keyword>
<evidence type="ECO:0000313" key="7">
    <source>
        <dbReference type="EMBL" id="MDW5596616.1"/>
    </source>
</evidence>
<proteinExistence type="inferred from homology"/>
<keyword evidence="8" id="KW-1185">Reference proteome</keyword>
<dbReference type="InterPro" id="IPR036291">
    <property type="entry name" value="NAD(P)-bd_dom_sf"/>
</dbReference>
<dbReference type="PANTHER" id="PTHR43350">
    <property type="entry name" value="NAD-DEPENDENT ALCOHOL DEHYDROGENASE"/>
    <property type="match status" value="1"/>
</dbReference>
<reference evidence="7 8" key="2">
    <citation type="submission" date="2023-10" db="EMBL/GenBank/DDBJ databases">
        <authorList>
            <person name="Han X.F."/>
        </authorList>
    </citation>
    <scope>NUCLEOTIDE SEQUENCE [LARGE SCALE GENOMIC DNA]</scope>
    <source>
        <strain evidence="7 8">KCTC 39840</strain>
    </source>
</reference>
<dbReference type="CDD" id="cd08255">
    <property type="entry name" value="2-desacetyl-2-hydroxyethyl_bacteriochlorophyllide_like"/>
    <property type="match status" value="1"/>
</dbReference>
<comment type="cofactor">
    <cofactor evidence="1">
        <name>Zn(2+)</name>
        <dbReference type="ChEBI" id="CHEBI:29105"/>
    </cofactor>
</comment>
<evidence type="ECO:0000256" key="3">
    <source>
        <dbReference type="ARBA" id="ARBA00022723"/>
    </source>
</evidence>
<dbReference type="Gene3D" id="3.90.180.10">
    <property type="entry name" value="Medium-chain alcohol dehydrogenases, catalytic domain"/>
    <property type="match status" value="2"/>
</dbReference>
<keyword evidence="3" id="KW-0479">Metal-binding</keyword>
<dbReference type="SUPFAM" id="SSF50129">
    <property type="entry name" value="GroES-like"/>
    <property type="match status" value="1"/>
</dbReference>
<evidence type="ECO:0000259" key="6">
    <source>
        <dbReference type="Pfam" id="PF00107"/>
    </source>
</evidence>
<protein>
    <submittedName>
        <fullName evidence="7">Zinc-binding alcohol dehydrogenase</fullName>
    </submittedName>
</protein>
<evidence type="ECO:0000256" key="5">
    <source>
        <dbReference type="ARBA" id="ARBA00023002"/>
    </source>
</evidence>
<dbReference type="PANTHER" id="PTHR43350:SF19">
    <property type="entry name" value="D-GULOSIDE 3-DEHYDROGENASE"/>
    <property type="match status" value="1"/>
</dbReference>
<dbReference type="RefSeq" id="WP_318599054.1">
    <property type="nucleotide sequence ID" value="NZ_JAWSTH010000060.1"/>
</dbReference>
<keyword evidence="5" id="KW-0560">Oxidoreductase</keyword>
<dbReference type="SUPFAM" id="SSF51735">
    <property type="entry name" value="NAD(P)-binding Rossmann-fold domains"/>
    <property type="match status" value="1"/>
</dbReference>
<name>A0ABU4HTH8_9ACTN</name>
<comment type="similarity">
    <text evidence="2">Belongs to the zinc-containing alcohol dehydrogenase family.</text>
</comment>
<dbReference type="EMBL" id="JAWSTH010000060">
    <property type="protein sequence ID" value="MDW5596616.1"/>
    <property type="molecule type" value="Genomic_DNA"/>
</dbReference>
<dbReference type="InterPro" id="IPR013149">
    <property type="entry name" value="ADH-like_C"/>
</dbReference>
<organism evidence="7 8">
    <name type="scientific">Conexibacter stalactiti</name>
    <dbReference type="NCBI Taxonomy" id="1940611"/>
    <lineage>
        <taxon>Bacteria</taxon>
        <taxon>Bacillati</taxon>
        <taxon>Actinomycetota</taxon>
        <taxon>Thermoleophilia</taxon>
        <taxon>Solirubrobacterales</taxon>
        <taxon>Conexibacteraceae</taxon>
        <taxon>Conexibacter</taxon>
    </lineage>
</organism>
<feature type="domain" description="Alcohol dehydrogenase-like C-terminal" evidence="6">
    <location>
        <begin position="174"/>
        <end position="289"/>
    </location>
</feature>
<evidence type="ECO:0000313" key="8">
    <source>
        <dbReference type="Proteomes" id="UP001284601"/>
    </source>
</evidence>